<reference evidence="1 2" key="1">
    <citation type="submission" date="2017-06" db="EMBL/GenBank/DDBJ databases">
        <authorList>
            <person name="Kim H.J."/>
            <person name="Triplett B.A."/>
        </authorList>
    </citation>
    <scope>NUCLEOTIDE SEQUENCE [LARGE SCALE GENOMIC DNA]</scope>
    <source>
        <strain evidence="1 2">DSM 14713</strain>
    </source>
</reference>
<dbReference type="KEGG" id="mbd:MEBOL_007381"/>
<organism evidence="1 2">
    <name type="scientific">Melittangium boletus DSM 14713</name>
    <dbReference type="NCBI Taxonomy" id="1294270"/>
    <lineage>
        <taxon>Bacteria</taxon>
        <taxon>Pseudomonadati</taxon>
        <taxon>Myxococcota</taxon>
        <taxon>Myxococcia</taxon>
        <taxon>Myxococcales</taxon>
        <taxon>Cystobacterineae</taxon>
        <taxon>Archangiaceae</taxon>
        <taxon>Melittangium</taxon>
    </lineage>
</organism>
<accession>A0A250IRK3</accession>
<evidence type="ECO:0008006" key="3">
    <source>
        <dbReference type="Google" id="ProtNLM"/>
    </source>
</evidence>
<proteinExistence type="predicted"/>
<sequence length="221" mass="24203">MKTPWPLLLVALGACEPQSLPSREPRILSVTPLSQRSDESRVVIVQLDEDPLFLVDYGQPSARLVQLPQLKLGNSVSVPLDTYLGHGQYQGRVGPISYGDYGIQVSLGDGREASFAESTYVVKRAVSYSFNSIGARRVNESFDITLHVDVKDDLPFSGMAWLQLYKTGVEYGAPLSIGPLTEGENSWPLTVLDPGDDYVVRITDDQGNDATSQTFPVDPEN</sequence>
<dbReference type="OrthoDB" id="5517620at2"/>
<dbReference type="RefSeq" id="WP_095981853.1">
    <property type="nucleotide sequence ID" value="NZ_CP022163.1"/>
</dbReference>
<dbReference type="EMBL" id="CP022163">
    <property type="protein sequence ID" value="ATB33880.1"/>
    <property type="molecule type" value="Genomic_DNA"/>
</dbReference>
<name>A0A250IRK3_9BACT</name>
<dbReference type="Proteomes" id="UP000217289">
    <property type="component" value="Chromosome"/>
</dbReference>
<evidence type="ECO:0000313" key="2">
    <source>
        <dbReference type="Proteomes" id="UP000217289"/>
    </source>
</evidence>
<gene>
    <name evidence="1" type="ORF">MEBOL_007381</name>
</gene>
<keyword evidence="2" id="KW-1185">Reference proteome</keyword>
<dbReference type="AlphaFoldDB" id="A0A250IRK3"/>
<dbReference type="PROSITE" id="PS51257">
    <property type="entry name" value="PROKAR_LIPOPROTEIN"/>
    <property type="match status" value="1"/>
</dbReference>
<evidence type="ECO:0000313" key="1">
    <source>
        <dbReference type="EMBL" id="ATB33880.1"/>
    </source>
</evidence>
<protein>
    <recommendedName>
        <fullName evidence="3">Lipoprotein</fullName>
    </recommendedName>
</protein>